<evidence type="ECO:0000313" key="11">
    <source>
        <dbReference type="Proteomes" id="UP000230750"/>
    </source>
</evidence>
<evidence type="ECO:0000256" key="2">
    <source>
        <dbReference type="ARBA" id="ARBA00006339"/>
    </source>
</evidence>
<comment type="caution">
    <text evidence="10">The sequence shown here is derived from an EMBL/GenBank/DDBJ whole genome shotgun (WGS) entry which is preliminary data.</text>
</comment>
<proteinExistence type="inferred from homology"/>
<evidence type="ECO:0000256" key="6">
    <source>
        <dbReference type="ARBA" id="ARBA00023034"/>
    </source>
</evidence>
<dbReference type="Proteomes" id="UP000230750">
    <property type="component" value="Unassembled WGS sequence"/>
</dbReference>
<reference evidence="10 11" key="1">
    <citation type="journal article" date="2017" name="PLoS Biol.">
        <title>The sea cucumber genome provides insights into morphological evolution and visceral regeneration.</title>
        <authorList>
            <person name="Zhang X."/>
            <person name="Sun L."/>
            <person name="Yuan J."/>
            <person name="Sun Y."/>
            <person name="Gao Y."/>
            <person name="Zhang L."/>
            <person name="Li S."/>
            <person name="Dai H."/>
            <person name="Hamel J.F."/>
            <person name="Liu C."/>
            <person name="Yu Y."/>
            <person name="Liu S."/>
            <person name="Lin W."/>
            <person name="Guo K."/>
            <person name="Jin S."/>
            <person name="Xu P."/>
            <person name="Storey K.B."/>
            <person name="Huan P."/>
            <person name="Zhang T."/>
            <person name="Zhou Y."/>
            <person name="Zhang J."/>
            <person name="Lin C."/>
            <person name="Li X."/>
            <person name="Xing L."/>
            <person name="Huo D."/>
            <person name="Sun M."/>
            <person name="Wang L."/>
            <person name="Mercier A."/>
            <person name="Li F."/>
            <person name="Yang H."/>
            <person name="Xiang J."/>
        </authorList>
    </citation>
    <scope>NUCLEOTIDE SEQUENCE [LARGE SCALE GENOMIC DNA]</scope>
    <source>
        <strain evidence="10">Shaxun</strain>
        <tissue evidence="10">Muscle</tissue>
    </source>
</reference>
<dbReference type="OrthoDB" id="2019940at2759"/>
<evidence type="ECO:0000256" key="4">
    <source>
        <dbReference type="ARBA" id="ARBA00022692"/>
    </source>
</evidence>
<organism evidence="10 11">
    <name type="scientific">Stichopus japonicus</name>
    <name type="common">Sea cucumber</name>
    <dbReference type="NCBI Taxonomy" id="307972"/>
    <lineage>
        <taxon>Eukaryota</taxon>
        <taxon>Metazoa</taxon>
        <taxon>Echinodermata</taxon>
        <taxon>Eleutherozoa</taxon>
        <taxon>Echinozoa</taxon>
        <taxon>Holothuroidea</taxon>
        <taxon>Aspidochirotacea</taxon>
        <taxon>Aspidochirotida</taxon>
        <taxon>Stichopodidae</taxon>
        <taxon>Apostichopus</taxon>
    </lineage>
</organism>
<keyword evidence="9" id="KW-0119">Carbohydrate metabolism</keyword>
<evidence type="ECO:0000256" key="8">
    <source>
        <dbReference type="ARBA" id="ARBA00023180"/>
    </source>
</evidence>
<dbReference type="GO" id="GO:0008146">
    <property type="term" value="F:sulfotransferase activity"/>
    <property type="evidence" value="ECO:0007669"/>
    <property type="project" value="InterPro"/>
</dbReference>
<evidence type="ECO:0000256" key="3">
    <source>
        <dbReference type="ARBA" id="ARBA00022679"/>
    </source>
</evidence>
<dbReference type="STRING" id="307972.A0A2G8JB23"/>
<accession>A0A2G8JB23</accession>
<comment type="similarity">
    <text evidence="2 9">Belongs to the sulfotransferase 2 family.</text>
</comment>
<dbReference type="GO" id="GO:0000139">
    <property type="term" value="C:Golgi membrane"/>
    <property type="evidence" value="ECO:0007669"/>
    <property type="project" value="UniProtKB-SubCell"/>
</dbReference>
<keyword evidence="4" id="KW-0812">Transmembrane</keyword>
<evidence type="ECO:0000256" key="7">
    <source>
        <dbReference type="ARBA" id="ARBA00023136"/>
    </source>
</evidence>
<dbReference type="InterPro" id="IPR018011">
    <property type="entry name" value="Carb_sulfotrans_8-10"/>
</dbReference>
<dbReference type="Pfam" id="PF03567">
    <property type="entry name" value="Sulfotransfer_2"/>
    <property type="match status" value="1"/>
</dbReference>
<keyword evidence="5" id="KW-1133">Transmembrane helix</keyword>
<evidence type="ECO:0000256" key="9">
    <source>
        <dbReference type="RuleBase" id="RU364020"/>
    </source>
</evidence>
<dbReference type="PANTHER" id="PTHR12137">
    <property type="entry name" value="CARBOHYDRATE SULFOTRANSFERASE"/>
    <property type="match status" value="1"/>
</dbReference>
<name>A0A2G8JB23_STIJA</name>
<keyword evidence="6 9" id="KW-0333">Golgi apparatus</keyword>
<gene>
    <name evidence="10" type="ORF">BSL78_30240</name>
</gene>
<dbReference type="EMBL" id="MRZV01002912">
    <property type="protein sequence ID" value="PIK32948.1"/>
    <property type="molecule type" value="Genomic_DNA"/>
</dbReference>
<protein>
    <recommendedName>
        <fullName evidence="9">Carbohydrate sulfotransferase</fullName>
        <ecNumber evidence="9">2.8.2.-</ecNumber>
    </recommendedName>
</protein>
<keyword evidence="11" id="KW-1185">Reference proteome</keyword>
<evidence type="ECO:0000256" key="5">
    <source>
        <dbReference type="ARBA" id="ARBA00022989"/>
    </source>
</evidence>
<dbReference type="EC" id="2.8.2.-" evidence="9"/>
<comment type="subcellular location">
    <subcellularLocation>
        <location evidence="1 9">Golgi apparatus membrane</location>
        <topology evidence="1 9">Single-pass type II membrane protein</topology>
    </subcellularLocation>
</comment>
<keyword evidence="3 9" id="KW-0808">Transferase</keyword>
<evidence type="ECO:0000313" key="10">
    <source>
        <dbReference type="EMBL" id="PIK32948.1"/>
    </source>
</evidence>
<dbReference type="GO" id="GO:0016051">
    <property type="term" value="P:carbohydrate biosynthetic process"/>
    <property type="evidence" value="ECO:0007669"/>
    <property type="project" value="InterPro"/>
</dbReference>
<evidence type="ECO:0000256" key="1">
    <source>
        <dbReference type="ARBA" id="ARBA00004323"/>
    </source>
</evidence>
<keyword evidence="9" id="KW-0735">Signal-anchor</keyword>
<dbReference type="AlphaFoldDB" id="A0A2G8JB23"/>
<dbReference type="InterPro" id="IPR005331">
    <property type="entry name" value="Sulfotransferase"/>
</dbReference>
<dbReference type="PANTHER" id="PTHR12137:SF54">
    <property type="entry name" value="CARBOHYDRATE SULFOTRANSFERASE"/>
    <property type="match status" value="1"/>
</dbReference>
<sequence length="224" mass="26246">MYCSVPKAACSSWKTLFFELRGINVTNSVHSRAKKELTFLHQLSINRRWEVLRSFTKFMITRNPFLRILSAYRNKIQPNGTYEQLNANWKPYQWRERVGRPIIEKYYGNDVAMDMMTNKDKYNVTFSDFVRFLVDFPDLRASKDVHWMDINSLCYPCDVNYDVIVKFESMATEMQLVFEKAGLEANLPEVSKHTTNSSSIAQAVEYYKTLPHDVVTKTVQPLLL</sequence>
<keyword evidence="8 9" id="KW-0325">Glycoprotein</keyword>
<keyword evidence="7" id="KW-0472">Membrane</keyword>